<dbReference type="SUPFAM" id="SSF50715">
    <property type="entry name" value="Ribosomal protein L25-like"/>
    <property type="match status" value="1"/>
</dbReference>
<organism evidence="8 9">
    <name type="scientific">Niabella pedocola</name>
    <dbReference type="NCBI Taxonomy" id="1752077"/>
    <lineage>
        <taxon>Bacteria</taxon>
        <taxon>Pseudomonadati</taxon>
        <taxon>Bacteroidota</taxon>
        <taxon>Chitinophagia</taxon>
        <taxon>Chitinophagales</taxon>
        <taxon>Chitinophagaceae</taxon>
        <taxon>Niabella</taxon>
    </lineage>
</organism>
<comment type="function">
    <text evidence="5">This is one of the proteins that binds to the 5S RNA in the ribosome where it forms part of the central protuberance.</text>
</comment>
<keyword evidence="1 5" id="KW-0699">rRNA-binding</keyword>
<dbReference type="Gene3D" id="2.40.240.10">
    <property type="entry name" value="Ribosomal Protein L25, Chain P"/>
    <property type="match status" value="1"/>
</dbReference>
<evidence type="ECO:0000313" key="8">
    <source>
        <dbReference type="EMBL" id="MCD2422319.1"/>
    </source>
</evidence>
<comment type="similarity">
    <text evidence="5">Belongs to the bacterial ribosomal protein bL25 family. CTC subfamily.</text>
</comment>
<name>A0ABS8PMI7_9BACT</name>
<dbReference type="CDD" id="cd00495">
    <property type="entry name" value="Ribosomal_L25_TL5_CTC"/>
    <property type="match status" value="1"/>
</dbReference>
<dbReference type="Proteomes" id="UP001199816">
    <property type="component" value="Unassembled WGS sequence"/>
</dbReference>
<keyword evidence="9" id="KW-1185">Reference proteome</keyword>
<dbReference type="InterPro" id="IPR011035">
    <property type="entry name" value="Ribosomal_bL25/Gln-tRNA_synth"/>
</dbReference>
<feature type="domain" description="Large ribosomal subunit protein bL25 L25" evidence="6">
    <location>
        <begin position="6"/>
        <end position="90"/>
    </location>
</feature>
<dbReference type="InterPro" id="IPR020057">
    <property type="entry name" value="Ribosomal_bL25_b-dom"/>
</dbReference>
<evidence type="ECO:0000259" key="6">
    <source>
        <dbReference type="Pfam" id="PF01386"/>
    </source>
</evidence>
<evidence type="ECO:0000256" key="4">
    <source>
        <dbReference type="ARBA" id="ARBA00023274"/>
    </source>
</evidence>
<comment type="subunit">
    <text evidence="5">Part of the 50S ribosomal subunit; part of the 5S rRNA/L5/L18/L25 subcomplex. Contacts the 5S rRNA. Binds to the 5S rRNA independently of L5 and L18.</text>
</comment>
<protein>
    <recommendedName>
        <fullName evidence="5">Large ribosomal subunit protein bL25</fullName>
    </recommendedName>
    <alternativeName>
        <fullName evidence="5">General stress protein CTC</fullName>
    </alternativeName>
</protein>
<evidence type="ECO:0000256" key="5">
    <source>
        <dbReference type="HAMAP-Rule" id="MF_01334"/>
    </source>
</evidence>
<comment type="caution">
    <text evidence="8">The sequence shown here is derived from an EMBL/GenBank/DDBJ whole genome shotgun (WGS) entry which is preliminary data.</text>
</comment>
<keyword evidence="2 5" id="KW-0694">RNA-binding</keyword>
<keyword evidence="3 5" id="KW-0689">Ribosomal protein</keyword>
<dbReference type="Gene3D" id="2.170.120.20">
    <property type="entry name" value="Ribosomal protein L25, beta domain"/>
    <property type="match status" value="1"/>
</dbReference>
<dbReference type="HAMAP" id="MF_01334">
    <property type="entry name" value="Ribosomal_bL25_CTC"/>
    <property type="match status" value="1"/>
</dbReference>
<feature type="domain" description="Large ribosomal subunit protein bL25 beta" evidence="7">
    <location>
        <begin position="98"/>
        <end position="179"/>
    </location>
</feature>
<evidence type="ECO:0000259" key="7">
    <source>
        <dbReference type="Pfam" id="PF14693"/>
    </source>
</evidence>
<dbReference type="Pfam" id="PF14693">
    <property type="entry name" value="Ribosomal_TL5_C"/>
    <property type="match status" value="1"/>
</dbReference>
<keyword evidence="4 5" id="KW-0687">Ribonucleoprotein</keyword>
<evidence type="ECO:0000256" key="3">
    <source>
        <dbReference type="ARBA" id="ARBA00022980"/>
    </source>
</evidence>
<dbReference type="EMBL" id="JAJNEC010000004">
    <property type="protein sequence ID" value="MCD2422319.1"/>
    <property type="molecule type" value="Genomic_DNA"/>
</dbReference>
<dbReference type="RefSeq" id="WP_231003222.1">
    <property type="nucleotide sequence ID" value="NZ_JAJNEC010000004.1"/>
</dbReference>
<dbReference type="PANTHER" id="PTHR33284:SF1">
    <property type="entry name" value="RIBOSOMAL PROTEIN L25_GLN-TRNA SYNTHETASE, ANTI-CODON-BINDING DOMAIN-CONTAINING PROTEIN"/>
    <property type="match status" value="1"/>
</dbReference>
<reference evidence="8 9" key="1">
    <citation type="submission" date="2021-11" db="EMBL/GenBank/DDBJ databases">
        <title>Genomic of Niabella pedocola.</title>
        <authorList>
            <person name="Wu T."/>
        </authorList>
    </citation>
    <scope>NUCLEOTIDE SEQUENCE [LARGE SCALE GENOMIC DNA]</scope>
    <source>
        <strain evidence="8 9">JCM 31011</strain>
    </source>
</reference>
<dbReference type="InterPro" id="IPR020056">
    <property type="entry name" value="Rbsml_bL25/Gln-tRNA_synth_N"/>
</dbReference>
<sequence>MKTITIEGQLRTEFGKRATRQIRSQAAVPAVIYGGAKEINFSAPAAAFKGLVYTPNFQLAEVKLDGATYRCILKDLQFDKVSDELIHVDLLELIDDKKVVATIPLKFTGSAKGVKDGGRFVSKIKALKVKALPKDLKEVIEVPVDHLEINGNIRVEDVKAENIEILNSPRIPIASIVMTRQLKQEEAAAKK</sequence>
<dbReference type="Pfam" id="PF01386">
    <property type="entry name" value="Ribosomal_L25p"/>
    <property type="match status" value="1"/>
</dbReference>
<evidence type="ECO:0000256" key="2">
    <source>
        <dbReference type="ARBA" id="ARBA00022884"/>
    </source>
</evidence>
<proteinExistence type="inferred from homology"/>
<dbReference type="InterPro" id="IPR001021">
    <property type="entry name" value="Ribosomal_bL25_long"/>
</dbReference>
<evidence type="ECO:0000313" key="9">
    <source>
        <dbReference type="Proteomes" id="UP001199816"/>
    </source>
</evidence>
<dbReference type="PANTHER" id="PTHR33284">
    <property type="entry name" value="RIBOSOMAL PROTEIN L25/GLN-TRNA SYNTHETASE, ANTI-CODON-BINDING DOMAIN-CONTAINING PROTEIN"/>
    <property type="match status" value="1"/>
</dbReference>
<dbReference type="InterPro" id="IPR037121">
    <property type="entry name" value="Ribosomal_bL25_C"/>
</dbReference>
<dbReference type="InterPro" id="IPR029751">
    <property type="entry name" value="Ribosomal_L25_dom"/>
</dbReference>
<dbReference type="InterPro" id="IPR020930">
    <property type="entry name" value="Ribosomal_uL5_bac-type"/>
</dbReference>
<accession>A0ABS8PMI7</accession>
<dbReference type="GO" id="GO:0005840">
    <property type="term" value="C:ribosome"/>
    <property type="evidence" value="ECO:0007669"/>
    <property type="project" value="UniProtKB-KW"/>
</dbReference>
<dbReference type="NCBIfam" id="TIGR00731">
    <property type="entry name" value="bL25_bact_ctc"/>
    <property type="match status" value="1"/>
</dbReference>
<gene>
    <name evidence="5" type="primary">rplY</name>
    <name evidence="5" type="synonym">ctc</name>
    <name evidence="8" type="ORF">LQ567_06060</name>
</gene>
<evidence type="ECO:0000256" key="1">
    <source>
        <dbReference type="ARBA" id="ARBA00022730"/>
    </source>
</evidence>